<gene>
    <name evidence="1" type="ORF">SDC9_68282</name>
</gene>
<reference evidence="1" key="1">
    <citation type="submission" date="2019-08" db="EMBL/GenBank/DDBJ databases">
        <authorList>
            <person name="Kucharzyk K."/>
            <person name="Murdoch R.W."/>
            <person name="Higgins S."/>
            <person name="Loffler F."/>
        </authorList>
    </citation>
    <scope>NUCLEOTIDE SEQUENCE</scope>
</reference>
<evidence type="ECO:0000313" key="1">
    <source>
        <dbReference type="EMBL" id="MPM21832.1"/>
    </source>
</evidence>
<proteinExistence type="predicted"/>
<dbReference type="EMBL" id="VSSQ01003675">
    <property type="protein sequence ID" value="MPM21832.1"/>
    <property type="molecule type" value="Genomic_DNA"/>
</dbReference>
<dbReference type="AlphaFoldDB" id="A0A644XZY6"/>
<organism evidence="1">
    <name type="scientific">bioreactor metagenome</name>
    <dbReference type="NCBI Taxonomy" id="1076179"/>
    <lineage>
        <taxon>unclassified sequences</taxon>
        <taxon>metagenomes</taxon>
        <taxon>ecological metagenomes</taxon>
    </lineage>
</organism>
<name>A0A644XZY6_9ZZZZ</name>
<accession>A0A644XZY6</accession>
<protein>
    <submittedName>
        <fullName evidence="1">Uncharacterized protein</fullName>
    </submittedName>
</protein>
<comment type="caution">
    <text evidence="1">The sequence shown here is derived from an EMBL/GenBank/DDBJ whole genome shotgun (WGS) entry which is preliminary data.</text>
</comment>
<sequence>MKDELGKYYRLGAVFARLIGNPTVMRIAVHHGLPRHTLMRLVHKLLAGLTDQRDGDAFDRVINTLVKIAPSV</sequence>